<comment type="caution">
    <text evidence="2">The sequence shown here is derived from an EMBL/GenBank/DDBJ whole genome shotgun (WGS) entry which is preliminary data.</text>
</comment>
<organism evidence="2 3">
    <name type="scientific">Pleurodeles waltl</name>
    <name type="common">Iberian ribbed newt</name>
    <dbReference type="NCBI Taxonomy" id="8319"/>
    <lineage>
        <taxon>Eukaryota</taxon>
        <taxon>Metazoa</taxon>
        <taxon>Chordata</taxon>
        <taxon>Craniata</taxon>
        <taxon>Vertebrata</taxon>
        <taxon>Euteleostomi</taxon>
        <taxon>Amphibia</taxon>
        <taxon>Batrachia</taxon>
        <taxon>Caudata</taxon>
        <taxon>Salamandroidea</taxon>
        <taxon>Salamandridae</taxon>
        <taxon>Pleurodelinae</taxon>
        <taxon>Pleurodeles</taxon>
    </lineage>
</organism>
<name>A0AAV7R6U0_PLEWA</name>
<reference evidence="2" key="1">
    <citation type="journal article" date="2022" name="bioRxiv">
        <title>Sequencing and chromosome-scale assembly of the giantPleurodeles waltlgenome.</title>
        <authorList>
            <person name="Brown T."/>
            <person name="Elewa A."/>
            <person name="Iarovenko S."/>
            <person name="Subramanian E."/>
            <person name="Araus A.J."/>
            <person name="Petzold A."/>
            <person name="Susuki M."/>
            <person name="Suzuki K.-i.T."/>
            <person name="Hayashi T."/>
            <person name="Toyoda A."/>
            <person name="Oliveira C."/>
            <person name="Osipova E."/>
            <person name="Leigh N.D."/>
            <person name="Simon A."/>
            <person name="Yun M.H."/>
        </authorList>
    </citation>
    <scope>NUCLEOTIDE SEQUENCE</scope>
    <source>
        <strain evidence="2">20211129_DDA</strain>
        <tissue evidence="2">Liver</tissue>
    </source>
</reference>
<feature type="compositionally biased region" description="Polar residues" evidence="1">
    <location>
        <begin position="44"/>
        <end position="54"/>
    </location>
</feature>
<dbReference type="Proteomes" id="UP001066276">
    <property type="component" value="Chromosome 5"/>
</dbReference>
<feature type="region of interest" description="Disordered" evidence="1">
    <location>
        <begin position="35"/>
        <end position="58"/>
    </location>
</feature>
<gene>
    <name evidence="2" type="ORF">NDU88_001083</name>
</gene>
<dbReference type="SUPFAM" id="SSF57997">
    <property type="entry name" value="Tropomyosin"/>
    <property type="match status" value="1"/>
</dbReference>
<dbReference type="InterPro" id="IPR004244">
    <property type="entry name" value="Transposase_22"/>
</dbReference>
<accession>A0AAV7R6U0</accession>
<proteinExistence type="predicted"/>
<evidence type="ECO:0000313" key="3">
    <source>
        <dbReference type="Proteomes" id="UP001066276"/>
    </source>
</evidence>
<dbReference type="Gene3D" id="1.20.5.1070">
    <property type="entry name" value="Head and neck region of the ectodomain of NDV fusion glycoprotein"/>
    <property type="match status" value="1"/>
</dbReference>
<dbReference type="PANTHER" id="PTHR11505">
    <property type="entry name" value="L1 TRANSPOSABLE ELEMENT-RELATED"/>
    <property type="match status" value="1"/>
</dbReference>
<keyword evidence="3" id="KW-1185">Reference proteome</keyword>
<evidence type="ECO:0000256" key="1">
    <source>
        <dbReference type="SAM" id="MobiDB-lite"/>
    </source>
</evidence>
<sequence length="92" mass="10369">MTRDGGPKVRTVAKHAKGAKSKFLTPALARVSQVEQRVSDLEDTNNQVETTTSRVKSELEDLQNKLDEMENRSRHSNLRFVGVPGKWKLAHL</sequence>
<dbReference type="EMBL" id="JANPWB010000009">
    <property type="protein sequence ID" value="KAJ1148246.1"/>
    <property type="molecule type" value="Genomic_DNA"/>
</dbReference>
<evidence type="ECO:0000313" key="2">
    <source>
        <dbReference type="EMBL" id="KAJ1148246.1"/>
    </source>
</evidence>
<dbReference type="AlphaFoldDB" id="A0AAV7R6U0"/>
<protein>
    <submittedName>
        <fullName evidence="2">Uncharacterized protein</fullName>
    </submittedName>
</protein>